<evidence type="ECO:0000313" key="2">
    <source>
        <dbReference type="Proteomes" id="UP000749646"/>
    </source>
</evidence>
<gene>
    <name evidence="1" type="ORF">BGZ65_007902</name>
</gene>
<comment type="caution">
    <text evidence="1">The sequence shown here is derived from an EMBL/GenBank/DDBJ whole genome shotgun (WGS) entry which is preliminary data.</text>
</comment>
<reference evidence="1" key="1">
    <citation type="journal article" date="2020" name="Fungal Divers.">
        <title>Resolving the Mortierellaceae phylogeny through synthesis of multi-gene phylogenetics and phylogenomics.</title>
        <authorList>
            <person name="Vandepol N."/>
            <person name="Liber J."/>
            <person name="Desiro A."/>
            <person name="Na H."/>
            <person name="Kennedy M."/>
            <person name="Barry K."/>
            <person name="Grigoriev I.V."/>
            <person name="Miller A.N."/>
            <person name="O'Donnell K."/>
            <person name="Stajich J.E."/>
            <person name="Bonito G."/>
        </authorList>
    </citation>
    <scope>NUCLEOTIDE SEQUENCE</scope>
    <source>
        <strain evidence="1">MES-2147</strain>
    </source>
</reference>
<organism evidence="1 2">
    <name type="scientific">Modicella reniformis</name>
    <dbReference type="NCBI Taxonomy" id="1440133"/>
    <lineage>
        <taxon>Eukaryota</taxon>
        <taxon>Fungi</taxon>
        <taxon>Fungi incertae sedis</taxon>
        <taxon>Mucoromycota</taxon>
        <taxon>Mortierellomycotina</taxon>
        <taxon>Mortierellomycetes</taxon>
        <taxon>Mortierellales</taxon>
        <taxon>Mortierellaceae</taxon>
        <taxon>Modicella</taxon>
    </lineage>
</organism>
<feature type="non-terminal residue" evidence="1">
    <location>
        <position position="80"/>
    </location>
</feature>
<dbReference type="OrthoDB" id="5854875at2759"/>
<evidence type="ECO:0000313" key="1">
    <source>
        <dbReference type="EMBL" id="KAF9925236.1"/>
    </source>
</evidence>
<dbReference type="Proteomes" id="UP000749646">
    <property type="component" value="Unassembled WGS sequence"/>
</dbReference>
<sequence>MATLGLLVPAVHAQEQVDAYRRGGAAGGFQDPFNSLSSLSVGPYPSTALRALEPIAIVGAEGLETLNKRQYYCDPGYGLC</sequence>
<dbReference type="EMBL" id="JAAAHW010010511">
    <property type="protein sequence ID" value="KAF9925236.1"/>
    <property type="molecule type" value="Genomic_DNA"/>
</dbReference>
<keyword evidence="2" id="KW-1185">Reference proteome</keyword>
<name>A0A9P6IM41_9FUNG</name>
<dbReference type="AlphaFoldDB" id="A0A9P6IM41"/>
<protein>
    <submittedName>
        <fullName evidence="1">Uncharacterized protein</fullName>
    </submittedName>
</protein>
<proteinExistence type="predicted"/>
<accession>A0A9P6IM41</accession>